<accession>A0ABT3P3M1</accession>
<dbReference type="Proteomes" id="UP001142810">
    <property type="component" value="Unassembled WGS sequence"/>
</dbReference>
<comment type="caution">
    <text evidence="4">The sequence shown here is derived from an EMBL/GenBank/DDBJ whole genome shotgun (WGS) entry which is preliminary data.</text>
</comment>
<dbReference type="Gene3D" id="2.40.30.70">
    <property type="entry name" value="YaeB-like"/>
    <property type="match status" value="1"/>
</dbReference>
<organism evidence="4 5">
    <name type="scientific">Alteromonas aquimaris</name>
    <dbReference type="NCBI Taxonomy" id="2998417"/>
    <lineage>
        <taxon>Bacteria</taxon>
        <taxon>Pseudomonadati</taxon>
        <taxon>Pseudomonadota</taxon>
        <taxon>Gammaproteobacteria</taxon>
        <taxon>Alteromonadales</taxon>
        <taxon>Alteromonadaceae</taxon>
        <taxon>Alteromonas/Salinimonas group</taxon>
        <taxon>Alteromonas</taxon>
    </lineage>
</organism>
<proteinExistence type="inferred from homology"/>
<keyword evidence="1" id="KW-0949">S-adenosyl-L-methionine</keyword>
<dbReference type="InterPro" id="IPR036414">
    <property type="entry name" value="YaeB_N_sf"/>
</dbReference>
<dbReference type="EMBL" id="JAPFRD010000002">
    <property type="protein sequence ID" value="MCW8107336.1"/>
    <property type="molecule type" value="Genomic_DNA"/>
</dbReference>
<reference evidence="4" key="1">
    <citation type="submission" date="2022-11" db="EMBL/GenBank/DDBJ databases">
        <title>Alteromonas sp. nov., isolated from sea water of the Qingdao.</title>
        <authorList>
            <person name="Wang Q."/>
        </authorList>
    </citation>
    <scope>NUCLEOTIDE SEQUENCE</scope>
    <source>
        <strain evidence="4">ASW11-7</strain>
    </source>
</reference>
<comment type="similarity">
    <text evidence="2">Belongs to the tRNA methyltransferase O family.</text>
</comment>
<dbReference type="PANTHER" id="PTHR12818">
    <property type="entry name" value="TRNA (ADENINE(37)-N6)-METHYLTRANSFERASE"/>
    <property type="match status" value="1"/>
</dbReference>
<evidence type="ECO:0000313" key="5">
    <source>
        <dbReference type="Proteomes" id="UP001142810"/>
    </source>
</evidence>
<dbReference type="NCBIfam" id="TIGR00104">
    <property type="entry name" value="tRNA_TsaA"/>
    <property type="match status" value="1"/>
</dbReference>
<dbReference type="InterPro" id="IPR023370">
    <property type="entry name" value="TrmO-like_N"/>
</dbReference>
<dbReference type="InterPro" id="IPR041369">
    <property type="entry name" value="TrmO_C"/>
</dbReference>
<keyword evidence="5" id="KW-1185">Reference proteome</keyword>
<dbReference type="PROSITE" id="PS51668">
    <property type="entry name" value="TSAA_2"/>
    <property type="match status" value="1"/>
</dbReference>
<protein>
    <submittedName>
        <fullName evidence="4">tRNA (N6-threonylcarbamoyladenosine(37)-N6)-methyltransferase TrmO</fullName>
    </submittedName>
</protein>
<dbReference type="RefSeq" id="WP_265616032.1">
    <property type="nucleotide sequence ID" value="NZ_JAPFRD010000002.1"/>
</dbReference>
<dbReference type="PANTHER" id="PTHR12818:SF0">
    <property type="entry name" value="TRNA (ADENINE(37)-N6)-METHYLTRANSFERASE"/>
    <property type="match status" value="1"/>
</dbReference>
<sequence>MHHHNITPIGEIQTPFKQKFAIPRQPNLANALGVITFADEFFHPDMLRGIEQFSHLWLVFIFHQTLQRGFKPLVKAPRLGGNAKTGVLASRSSHRPNGLGLSVVKNDGINDINGKTVLQVRGVDLLHLTPIVDIKPYLPYADRVEDTNDNLIRSDHIPMREVHLSKNADKVLRMVSPQYPDLHCLIIDVLRQDPRPAYKHVEDNDEKLYKVQLYEFDVCWKVANGNIVVTDIIALTLQP</sequence>
<feature type="domain" description="TsaA-like" evidence="3">
    <location>
        <begin position="6"/>
        <end position="146"/>
    </location>
</feature>
<gene>
    <name evidence="4" type="primary">tsaA</name>
    <name evidence="4" type="ORF">OPS25_02300</name>
</gene>
<dbReference type="InterPro" id="IPR036413">
    <property type="entry name" value="YaeB-like_sf"/>
</dbReference>
<evidence type="ECO:0000259" key="3">
    <source>
        <dbReference type="PROSITE" id="PS51668"/>
    </source>
</evidence>
<dbReference type="SUPFAM" id="SSF118196">
    <property type="entry name" value="YaeB-like"/>
    <property type="match status" value="1"/>
</dbReference>
<dbReference type="Gene3D" id="3.30.2310.10">
    <property type="entry name" value="YaeB-like"/>
    <property type="match status" value="1"/>
</dbReference>
<dbReference type="InterPro" id="IPR040372">
    <property type="entry name" value="YaeB-like"/>
</dbReference>
<evidence type="ECO:0000313" key="4">
    <source>
        <dbReference type="EMBL" id="MCW8107336.1"/>
    </source>
</evidence>
<evidence type="ECO:0000256" key="2">
    <source>
        <dbReference type="ARBA" id="ARBA00033753"/>
    </source>
</evidence>
<evidence type="ECO:0000256" key="1">
    <source>
        <dbReference type="ARBA" id="ARBA00022691"/>
    </source>
</evidence>
<name>A0ABT3P3M1_9ALTE</name>
<dbReference type="Pfam" id="PF18389">
    <property type="entry name" value="TrmO_C"/>
    <property type="match status" value="1"/>
</dbReference>
<dbReference type="Pfam" id="PF01980">
    <property type="entry name" value="TrmO_N"/>
    <property type="match status" value="1"/>
</dbReference>